<keyword evidence="2" id="KW-0238">DNA-binding</keyword>
<organism evidence="5 6">
    <name type="scientific">Pseudomonas kuykendallii</name>
    <dbReference type="NCBI Taxonomy" id="1007099"/>
    <lineage>
        <taxon>Bacteria</taxon>
        <taxon>Pseudomonadati</taxon>
        <taxon>Pseudomonadota</taxon>
        <taxon>Gammaproteobacteria</taxon>
        <taxon>Pseudomonadales</taxon>
        <taxon>Pseudomonadaceae</taxon>
        <taxon>Pseudomonas</taxon>
    </lineage>
</organism>
<dbReference type="InterPro" id="IPR018356">
    <property type="entry name" value="Tscrpt_reg_HTH_DeoR_CS"/>
</dbReference>
<dbReference type="Gene3D" id="3.40.50.1360">
    <property type="match status" value="1"/>
</dbReference>
<keyword evidence="1" id="KW-0805">Transcription regulation</keyword>
<accession>A0A1H2Z3F7</accession>
<dbReference type="Gene3D" id="1.10.10.10">
    <property type="entry name" value="Winged helix-like DNA-binding domain superfamily/Winged helix DNA-binding domain"/>
    <property type="match status" value="1"/>
</dbReference>
<dbReference type="SUPFAM" id="SSF46785">
    <property type="entry name" value="Winged helix' DNA-binding domain"/>
    <property type="match status" value="1"/>
</dbReference>
<dbReference type="SMART" id="SM00420">
    <property type="entry name" value="HTH_DEOR"/>
    <property type="match status" value="1"/>
</dbReference>
<dbReference type="PROSITE" id="PS00894">
    <property type="entry name" value="HTH_DEOR_1"/>
    <property type="match status" value="1"/>
</dbReference>
<dbReference type="GO" id="GO:0003677">
    <property type="term" value="F:DNA binding"/>
    <property type="evidence" value="ECO:0007669"/>
    <property type="project" value="UniProtKB-KW"/>
</dbReference>
<keyword evidence="3" id="KW-0804">Transcription</keyword>
<gene>
    <name evidence="5" type="ORF">SAMN05216287_2136</name>
</gene>
<dbReference type="InterPro" id="IPR036388">
    <property type="entry name" value="WH-like_DNA-bd_sf"/>
</dbReference>
<dbReference type="Proteomes" id="UP000243778">
    <property type="component" value="Unassembled WGS sequence"/>
</dbReference>
<evidence type="ECO:0000313" key="6">
    <source>
        <dbReference type="Proteomes" id="UP000243778"/>
    </source>
</evidence>
<keyword evidence="6" id="KW-1185">Reference proteome</keyword>
<reference evidence="6" key="1">
    <citation type="submission" date="2016-10" db="EMBL/GenBank/DDBJ databases">
        <authorList>
            <person name="Varghese N."/>
            <person name="Submissions S."/>
        </authorList>
    </citation>
    <scope>NUCLEOTIDE SEQUENCE [LARGE SCALE GENOMIC DNA]</scope>
    <source>
        <strain evidence="6">NRRL B-59562</strain>
    </source>
</reference>
<sequence length="260" mass="27965">MADAGAPMIPSQRREMIVRQLRRQQIMSVNQLTEIFNCSHMTVRRDIAALEQEGRVFSVPGGVRIASQVHSEPSHQSKAIVEPEQKQRMAEHAARLIKPDMTLYLDAGTTTACLVPHILALGGMTVVTNDFGIVLALADATHVNVIHTGGVLDHPNRSAVGNLAADTLRNIATDIAFISTSSWDLQRGVTTPSAPKIEVKKAAMDSASQIVLMATSSKYGTFGMYRIAGLDRFDPIITDDGLTADAAAGIRKLGVELVLA</sequence>
<feature type="domain" description="HTH deoR-type" evidence="4">
    <location>
        <begin position="10"/>
        <end position="65"/>
    </location>
</feature>
<evidence type="ECO:0000313" key="5">
    <source>
        <dbReference type="EMBL" id="SDX11309.1"/>
    </source>
</evidence>
<name>A0A1H2Z3F7_9PSED</name>
<dbReference type="Pfam" id="PF08220">
    <property type="entry name" value="HTH_DeoR"/>
    <property type="match status" value="1"/>
</dbReference>
<dbReference type="InterPro" id="IPR014036">
    <property type="entry name" value="DeoR-like_C"/>
</dbReference>
<protein>
    <submittedName>
        <fullName evidence="5">Transcriptional regulator, DeoR family</fullName>
    </submittedName>
</protein>
<dbReference type="Pfam" id="PF00455">
    <property type="entry name" value="DeoRC"/>
    <property type="match status" value="1"/>
</dbReference>
<dbReference type="InterPro" id="IPR037171">
    <property type="entry name" value="NagB/RpiA_transferase-like"/>
</dbReference>
<dbReference type="AlphaFoldDB" id="A0A1H2Z3F7"/>
<dbReference type="GO" id="GO:0003700">
    <property type="term" value="F:DNA-binding transcription factor activity"/>
    <property type="evidence" value="ECO:0007669"/>
    <property type="project" value="InterPro"/>
</dbReference>
<evidence type="ECO:0000259" key="4">
    <source>
        <dbReference type="PROSITE" id="PS51000"/>
    </source>
</evidence>
<dbReference type="STRING" id="1007099.SAMN05216287_2136"/>
<dbReference type="PANTHER" id="PTHR30363">
    <property type="entry name" value="HTH-TYPE TRANSCRIPTIONAL REGULATOR SRLR-RELATED"/>
    <property type="match status" value="1"/>
</dbReference>
<dbReference type="InterPro" id="IPR050313">
    <property type="entry name" value="Carb_Metab_HTH_regulators"/>
</dbReference>
<dbReference type="InterPro" id="IPR001034">
    <property type="entry name" value="DeoR_HTH"/>
</dbReference>
<dbReference type="SUPFAM" id="SSF100950">
    <property type="entry name" value="NagB/RpiA/CoA transferase-like"/>
    <property type="match status" value="1"/>
</dbReference>
<dbReference type="PANTHER" id="PTHR30363:SF58">
    <property type="entry name" value="REGULATORY PROTEIN, DEOR FAMILY"/>
    <property type="match status" value="1"/>
</dbReference>
<evidence type="ECO:0000256" key="2">
    <source>
        <dbReference type="ARBA" id="ARBA00023125"/>
    </source>
</evidence>
<dbReference type="InterPro" id="IPR036390">
    <property type="entry name" value="WH_DNA-bd_sf"/>
</dbReference>
<evidence type="ECO:0000256" key="1">
    <source>
        <dbReference type="ARBA" id="ARBA00023015"/>
    </source>
</evidence>
<proteinExistence type="predicted"/>
<dbReference type="SMART" id="SM01134">
    <property type="entry name" value="DeoRC"/>
    <property type="match status" value="1"/>
</dbReference>
<evidence type="ECO:0000256" key="3">
    <source>
        <dbReference type="ARBA" id="ARBA00023163"/>
    </source>
</evidence>
<dbReference type="EMBL" id="FNNU01000003">
    <property type="protein sequence ID" value="SDX11309.1"/>
    <property type="molecule type" value="Genomic_DNA"/>
</dbReference>
<dbReference type="PROSITE" id="PS51000">
    <property type="entry name" value="HTH_DEOR_2"/>
    <property type="match status" value="1"/>
</dbReference>